<dbReference type="Proteomes" id="UP000184532">
    <property type="component" value="Unassembled WGS sequence"/>
</dbReference>
<feature type="transmembrane region" description="Helical" evidence="1">
    <location>
        <begin position="6"/>
        <end position="27"/>
    </location>
</feature>
<dbReference type="RefSeq" id="WP_073175979.1">
    <property type="nucleotide sequence ID" value="NZ_FQWL01000001.1"/>
</dbReference>
<feature type="transmembrane region" description="Helical" evidence="1">
    <location>
        <begin position="77"/>
        <end position="95"/>
    </location>
</feature>
<feature type="transmembrane region" description="Helical" evidence="1">
    <location>
        <begin position="48"/>
        <end position="71"/>
    </location>
</feature>
<gene>
    <name evidence="2" type="ORF">SAMN04488116_0114</name>
</gene>
<keyword evidence="1" id="KW-0812">Transmembrane</keyword>
<dbReference type="OrthoDB" id="8590912at2"/>
<dbReference type="AlphaFoldDB" id="A0A1M5HPM8"/>
<protein>
    <recommendedName>
        <fullName evidence="4">DUF3995 domain-containing protein</fullName>
    </recommendedName>
</protein>
<keyword evidence="3" id="KW-1185">Reference proteome</keyword>
<keyword evidence="1" id="KW-1133">Transmembrane helix</keyword>
<evidence type="ECO:0000313" key="3">
    <source>
        <dbReference type="Proteomes" id="UP000184532"/>
    </source>
</evidence>
<name>A0A1M5HPM8_9FLAO</name>
<dbReference type="InterPro" id="IPR025058">
    <property type="entry name" value="DUF3995"/>
</dbReference>
<dbReference type="EMBL" id="FQWL01000001">
    <property type="protein sequence ID" value="SHG17899.1"/>
    <property type="molecule type" value="Genomic_DNA"/>
</dbReference>
<accession>A0A1M5HPM8</accession>
<keyword evidence="1" id="KW-0472">Membrane</keyword>
<reference evidence="3" key="1">
    <citation type="submission" date="2016-11" db="EMBL/GenBank/DDBJ databases">
        <authorList>
            <person name="Varghese N."/>
            <person name="Submissions S."/>
        </authorList>
    </citation>
    <scope>NUCLEOTIDE SEQUENCE [LARGE SCALE GENOMIC DNA]</scope>
    <source>
        <strain evidence="3">DSM 22638</strain>
    </source>
</reference>
<evidence type="ECO:0000256" key="1">
    <source>
        <dbReference type="SAM" id="Phobius"/>
    </source>
</evidence>
<evidence type="ECO:0000313" key="2">
    <source>
        <dbReference type="EMBL" id="SHG17899.1"/>
    </source>
</evidence>
<feature type="transmembrane region" description="Helical" evidence="1">
    <location>
        <begin position="116"/>
        <end position="136"/>
    </location>
</feature>
<organism evidence="2 3">
    <name type="scientific">Flagellimonas flava</name>
    <dbReference type="NCBI Taxonomy" id="570519"/>
    <lineage>
        <taxon>Bacteria</taxon>
        <taxon>Pseudomonadati</taxon>
        <taxon>Bacteroidota</taxon>
        <taxon>Flavobacteriia</taxon>
        <taxon>Flavobacteriales</taxon>
        <taxon>Flavobacteriaceae</taxon>
        <taxon>Flagellimonas</taxon>
    </lineage>
</organism>
<evidence type="ECO:0008006" key="4">
    <source>
        <dbReference type="Google" id="ProtNLM"/>
    </source>
</evidence>
<proteinExistence type="predicted"/>
<dbReference type="Pfam" id="PF13160">
    <property type="entry name" value="DUF3995"/>
    <property type="match status" value="1"/>
</dbReference>
<sequence length="137" mass="15437">MDVLAILISIILIVLAILHFFWALYGIKEPEAVVPTPIGSNQVKTPNKIMAALVGIILLGFAFVFINKIIHYLDYSWLRYVAIGVGVIFIVRAFGDFKYVGFFKTAKNSKFSALDTRYYSPLCLLMGFLILLLEWLG</sequence>
<dbReference type="STRING" id="570519.SAMN04488116_0114"/>